<feature type="compositionally biased region" description="Basic residues" evidence="1">
    <location>
        <begin position="20"/>
        <end position="39"/>
    </location>
</feature>
<proteinExistence type="predicted"/>
<accession>A0A2P2JVX8</accession>
<evidence type="ECO:0000313" key="2">
    <source>
        <dbReference type="EMBL" id="MBW97610.1"/>
    </source>
</evidence>
<dbReference type="EMBL" id="GGEC01017125">
    <property type="protein sequence ID" value="MBW97608.1"/>
    <property type="molecule type" value="Transcribed_RNA"/>
</dbReference>
<feature type="region of interest" description="Disordered" evidence="1">
    <location>
        <begin position="1"/>
        <end position="39"/>
    </location>
</feature>
<dbReference type="EMBL" id="GGEC01017127">
    <property type="protein sequence ID" value="MBW97610.1"/>
    <property type="molecule type" value="Transcribed_RNA"/>
</dbReference>
<dbReference type="AlphaFoldDB" id="A0A2P2JVX8"/>
<sequence>MRKHFFMDRLVKSQKLAATNRRKKNKNKKSKHRLDRVDC</sequence>
<organism evidence="2">
    <name type="scientific">Rhizophora mucronata</name>
    <name type="common">Asiatic mangrove</name>
    <dbReference type="NCBI Taxonomy" id="61149"/>
    <lineage>
        <taxon>Eukaryota</taxon>
        <taxon>Viridiplantae</taxon>
        <taxon>Streptophyta</taxon>
        <taxon>Embryophyta</taxon>
        <taxon>Tracheophyta</taxon>
        <taxon>Spermatophyta</taxon>
        <taxon>Magnoliopsida</taxon>
        <taxon>eudicotyledons</taxon>
        <taxon>Gunneridae</taxon>
        <taxon>Pentapetalae</taxon>
        <taxon>rosids</taxon>
        <taxon>fabids</taxon>
        <taxon>Malpighiales</taxon>
        <taxon>Rhizophoraceae</taxon>
        <taxon>Rhizophora</taxon>
    </lineage>
</organism>
<evidence type="ECO:0000256" key="1">
    <source>
        <dbReference type="SAM" id="MobiDB-lite"/>
    </source>
</evidence>
<feature type="compositionally biased region" description="Basic and acidic residues" evidence="1">
    <location>
        <begin position="1"/>
        <end position="11"/>
    </location>
</feature>
<protein>
    <submittedName>
        <fullName evidence="2">Uncharacterized protein</fullName>
    </submittedName>
</protein>
<reference evidence="2" key="1">
    <citation type="submission" date="2018-02" db="EMBL/GenBank/DDBJ databases">
        <title>Rhizophora mucronata_Transcriptome.</title>
        <authorList>
            <person name="Meera S.P."/>
            <person name="Sreeshan A."/>
            <person name="Augustine A."/>
        </authorList>
    </citation>
    <scope>NUCLEOTIDE SEQUENCE</scope>
    <source>
        <tissue evidence="2">Leaf</tissue>
    </source>
</reference>
<name>A0A2P2JVX8_RHIMU</name>